<evidence type="ECO:0000313" key="3">
    <source>
        <dbReference type="Proteomes" id="UP000552045"/>
    </source>
</evidence>
<dbReference type="AlphaFoldDB" id="A0A7Y9JN10"/>
<dbReference type="RefSeq" id="WP_179433019.1">
    <property type="nucleotide sequence ID" value="NZ_BAABLC010000001.1"/>
</dbReference>
<dbReference type="NCBIfam" id="TIGR04370">
    <property type="entry name" value="glyco_rpt_poly"/>
    <property type="match status" value="1"/>
</dbReference>
<evidence type="ECO:0000313" key="2">
    <source>
        <dbReference type="EMBL" id="NYD54591.1"/>
    </source>
</evidence>
<proteinExistence type="predicted"/>
<accession>A0A7Y9JN10</accession>
<reference evidence="2 3" key="1">
    <citation type="submission" date="2020-07" db="EMBL/GenBank/DDBJ databases">
        <title>Sequencing the genomes of 1000 actinobacteria strains.</title>
        <authorList>
            <person name="Klenk H.-P."/>
        </authorList>
    </citation>
    <scope>NUCLEOTIDE SEQUENCE [LARGE SCALE GENOMIC DNA]</scope>
    <source>
        <strain evidence="2 3">DSM 22185</strain>
    </source>
</reference>
<feature type="transmembrane region" description="Helical" evidence="1">
    <location>
        <begin position="187"/>
        <end position="203"/>
    </location>
</feature>
<dbReference type="Proteomes" id="UP000552045">
    <property type="component" value="Unassembled WGS sequence"/>
</dbReference>
<feature type="transmembrane region" description="Helical" evidence="1">
    <location>
        <begin position="346"/>
        <end position="366"/>
    </location>
</feature>
<dbReference type="EMBL" id="JACCBH010000001">
    <property type="protein sequence ID" value="NYD54591.1"/>
    <property type="molecule type" value="Genomic_DNA"/>
</dbReference>
<feature type="transmembrane region" description="Helical" evidence="1">
    <location>
        <begin position="209"/>
        <end position="228"/>
    </location>
</feature>
<comment type="caution">
    <text evidence="2">The sequence shown here is derived from an EMBL/GenBank/DDBJ whole genome shotgun (WGS) entry which is preliminary data.</text>
</comment>
<keyword evidence="1" id="KW-0472">Membrane</keyword>
<evidence type="ECO:0000256" key="1">
    <source>
        <dbReference type="SAM" id="Phobius"/>
    </source>
</evidence>
<gene>
    <name evidence="2" type="ORF">BKA02_001646</name>
</gene>
<feature type="transmembrane region" description="Helical" evidence="1">
    <location>
        <begin position="47"/>
        <end position="70"/>
    </location>
</feature>
<feature type="transmembrane region" description="Helical" evidence="1">
    <location>
        <begin position="235"/>
        <end position="253"/>
    </location>
</feature>
<protein>
    <submittedName>
        <fullName evidence="2">Oligosaccharide repeat unit polymerase</fullName>
    </submittedName>
</protein>
<keyword evidence="1" id="KW-1133">Transmembrane helix</keyword>
<feature type="transmembrane region" description="Helical" evidence="1">
    <location>
        <begin position="91"/>
        <end position="115"/>
    </location>
</feature>
<name>A0A7Y9JN10_9MICO</name>
<keyword evidence="3" id="KW-1185">Reference proteome</keyword>
<sequence length="447" mass="48752">MGYIVVYLRKGIVASAALWFTILSVVFFLYSFVVVWSESNFNDLDGIATGVLVVSLGLVSFIAGSLVLGGPKGRRHTEKRHVRRDPTVRRVVPPGRGLFFIAAAVIVPSVVYFVLLGHVPLFMGVGDVFESGYQGLGALQTYRLELTPHLSGMSIPFKGVFDIIRNYGPLFIVGVSTVQMLQGEKRWPRILLIVLGVVTSLAAGQRWPLIYLFVAALAAIYALVGFGIRPALRRVVGFSALLIGVGLVITLLQKRTTEVIDSFGEAVNFVFENLFQRIIFDQSATPILSFQNRVYNSGELGGASYLQALLAYVPGSDVQNFEVDFFSRIYGSSYGYTAAPGFFTEAFINFGLIGVALLSFAWGMLLTTIDRNRQWEKDRYFSPGFKAAIVALLAGTSFAGVGVIIGAALIYFYMSIVYRLGSHLEKSDTTDFSAAELSAVGVAARSK</sequence>
<keyword evidence="1" id="KW-0812">Transmembrane</keyword>
<feature type="transmembrane region" description="Helical" evidence="1">
    <location>
        <begin position="12"/>
        <end position="35"/>
    </location>
</feature>
<organism evidence="2 3">
    <name type="scientific">Microbacterium pseudoresistens</name>
    <dbReference type="NCBI Taxonomy" id="640634"/>
    <lineage>
        <taxon>Bacteria</taxon>
        <taxon>Bacillati</taxon>
        <taxon>Actinomycetota</taxon>
        <taxon>Actinomycetes</taxon>
        <taxon>Micrococcales</taxon>
        <taxon>Microbacteriaceae</taxon>
        <taxon>Microbacterium</taxon>
    </lineage>
</organism>
<feature type="transmembrane region" description="Helical" evidence="1">
    <location>
        <begin position="387"/>
        <end position="414"/>
    </location>
</feature>